<proteinExistence type="predicted"/>
<evidence type="ECO:0000313" key="1">
    <source>
        <dbReference type="Proteomes" id="UP000515163"/>
    </source>
</evidence>
<dbReference type="AlphaFoldDB" id="A0A6P8IRY9"/>
<gene>
    <name evidence="2" type="primary">LOC116304125</name>
</gene>
<organism evidence="1 2">
    <name type="scientific">Actinia tenebrosa</name>
    <name type="common">Australian red waratah sea anemone</name>
    <dbReference type="NCBI Taxonomy" id="6105"/>
    <lineage>
        <taxon>Eukaryota</taxon>
        <taxon>Metazoa</taxon>
        <taxon>Cnidaria</taxon>
        <taxon>Anthozoa</taxon>
        <taxon>Hexacorallia</taxon>
        <taxon>Actiniaria</taxon>
        <taxon>Actiniidae</taxon>
        <taxon>Actinia</taxon>
    </lineage>
</organism>
<dbReference type="Proteomes" id="UP000515163">
    <property type="component" value="Unplaced"/>
</dbReference>
<name>A0A6P8IRY9_ACTTE</name>
<evidence type="ECO:0000313" key="2">
    <source>
        <dbReference type="RefSeq" id="XP_031569647.1"/>
    </source>
</evidence>
<reference evidence="2" key="1">
    <citation type="submission" date="2025-08" db="UniProtKB">
        <authorList>
            <consortium name="RefSeq"/>
        </authorList>
    </citation>
    <scope>IDENTIFICATION</scope>
    <source>
        <tissue evidence="2">Tentacle</tissue>
    </source>
</reference>
<dbReference type="GeneID" id="116304125"/>
<dbReference type="InParanoid" id="A0A6P8IRY9"/>
<keyword evidence="1" id="KW-1185">Reference proteome</keyword>
<accession>A0A6P8IRY9</accession>
<dbReference type="KEGG" id="aten:116304125"/>
<protein>
    <submittedName>
        <fullName evidence="2">Uncharacterized protein LOC116304125</fullName>
    </submittedName>
</protein>
<dbReference type="RefSeq" id="XP_031569647.1">
    <property type="nucleotide sequence ID" value="XM_031713787.1"/>
</dbReference>
<sequence length="125" mass="13734">MKEGAHTSWISINQSGMSLYDVIKDGNLREANLPKSSWMSLLANSSLETDCILEGFNVDTKRYPRAARARIGIIGFQKDCSFPSRSRIGYGTSGDHYGMKDSNSCGNEDGNKSISIKAFGYVLVQ</sequence>